<gene>
    <name evidence="2" type="ORF">H6G81_32995</name>
</gene>
<feature type="region of interest" description="Disordered" evidence="1">
    <location>
        <begin position="1"/>
        <end position="21"/>
    </location>
</feature>
<dbReference type="EMBL" id="JACJTA010000135">
    <property type="protein sequence ID" value="MBD2609205.1"/>
    <property type="molecule type" value="Genomic_DNA"/>
</dbReference>
<keyword evidence="3" id="KW-1185">Reference proteome</keyword>
<evidence type="ECO:0000256" key="1">
    <source>
        <dbReference type="SAM" id="MobiDB-lite"/>
    </source>
</evidence>
<dbReference type="Proteomes" id="UP000660380">
    <property type="component" value="Unassembled WGS sequence"/>
</dbReference>
<proteinExistence type="predicted"/>
<comment type="caution">
    <text evidence="2">The sequence shown here is derived from an EMBL/GenBank/DDBJ whole genome shotgun (WGS) entry which is preliminary data.</text>
</comment>
<dbReference type="RefSeq" id="WP_144238355.1">
    <property type="nucleotide sequence ID" value="NZ_JACJTA010000135.1"/>
</dbReference>
<accession>A0ABR8H1U8</accession>
<name>A0ABR8H1U8_9CYAN</name>
<organism evidence="2 3">
    <name type="scientific">Scytonema hofmannii FACHB-248</name>
    <dbReference type="NCBI Taxonomy" id="1842502"/>
    <lineage>
        <taxon>Bacteria</taxon>
        <taxon>Bacillati</taxon>
        <taxon>Cyanobacteriota</taxon>
        <taxon>Cyanophyceae</taxon>
        <taxon>Nostocales</taxon>
        <taxon>Scytonemataceae</taxon>
        <taxon>Scytonema</taxon>
    </lineage>
</organism>
<evidence type="ECO:0000313" key="2">
    <source>
        <dbReference type="EMBL" id="MBD2609205.1"/>
    </source>
</evidence>
<protein>
    <submittedName>
        <fullName evidence="2">Uncharacterized protein</fullName>
    </submittedName>
</protein>
<evidence type="ECO:0000313" key="3">
    <source>
        <dbReference type="Proteomes" id="UP000660380"/>
    </source>
</evidence>
<sequence length="93" mass="10800">MTKLCFANSYNDDSSRKKDRSVERLVQERTQVLAEGCARSCPDSAFVGLDQLVVEFLHRNRRSRLQIKRELITLKKFCLSVIIPDQLINYLNP</sequence>
<reference evidence="2 3" key="1">
    <citation type="journal article" date="2020" name="ISME J.">
        <title>Comparative genomics reveals insights into cyanobacterial evolution and habitat adaptation.</title>
        <authorList>
            <person name="Chen M.Y."/>
            <person name="Teng W.K."/>
            <person name="Zhao L."/>
            <person name="Hu C.X."/>
            <person name="Zhou Y.K."/>
            <person name="Han B.P."/>
            <person name="Song L.R."/>
            <person name="Shu W.S."/>
        </authorList>
    </citation>
    <scope>NUCLEOTIDE SEQUENCE [LARGE SCALE GENOMIC DNA]</scope>
    <source>
        <strain evidence="2 3">FACHB-248</strain>
    </source>
</reference>